<dbReference type="InterPro" id="IPR043128">
    <property type="entry name" value="Rev_trsase/Diguanyl_cyclase"/>
</dbReference>
<dbReference type="PROSITE" id="PS50878">
    <property type="entry name" value="RT_POL"/>
    <property type="match status" value="1"/>
</dbReference>
<dbReference type="EMBL" id="QXFY01000445">
    <property type="protein sequence ID" value="KAE9344159.1"/>
    <property type="molecule type" value="Genomic_DNA"/>
</dbReference>
<evidence type="ECO:0000313" key="2">
    <source>
        <dbReference type="EMBL" id="KAE9171331.1"/>
    </source>
</evidence>
<dbReference type="EMBL" id="QXGC01004078">
    <property type="protein sequence ID" value="KAE9171331.1"/>
    <property type="molecule type" value="Genomic_DNA"/>
</dbReference>
<evidence type="ECO:0000259" key="1">
    <source>
        <dbReference type="PROSITE" id="PS50878"/>
    </source>
</evidence>
<dbReference type="AlphaFoldDB" id="A0A6G0ML66"/>
<evidence type="ECO:0000313" key="5">
    <source>
        <dbReference type="Proteomes" id="UP000486351"/>
    </source>
</evidence>
<dbReference type="Proteomes" id="UP000476176">
    <property type="component" value="Unassembled WGS sequence"/>
</dbReference>
<evidence type="ECO:0000313" key="4">
    <source>
        <dbReference type="Proteomes" id="UP000476176"/>
    </source>
</evidence>
<dbReference type="Pfam" id="PF00078">
    <property type="entry name" value="RVT_1"/>
    <property type="match status" value="1"/>
</dbReference>
<dbReference type="Gene3D" id="3.30.70.270">
    <property type="match status" value="2"/>
</dbReference>
<dbReference type="PANTHER" id="PTHR33064:SF37">
    <property type="entry name" value="RIBONUCLEASE H"/>
    <property type="match status" value="1"/>
</dbReference>
<name>A0A6G0ML66_9STRA</name>
<dbReference type="Gene3D" id="3.10.10.10">
    <property type="entry name" value="HIV Type 1 Reverse Transcriptase, subunit A, domain 1"/>
    <property type="match status" value="1"/>
</dbReference>
<proteinExistence type="predicted"/>
<dbReference type="InterPro" id="IPR043502">
    <property type="entry name" value="DNA/RNA_pol_sf"/>
</dbReference>
<dbReference type="CDD" id="cd01647">
    <property type="entry name" value="RT_LTR"/>
    <property type="match status" value="1"/>
</dbReference>
<dbReference type="PANTHER" id="PTHR33064">
    <property type="entry name" value="POL PROTEIN"/>
    <property type="match status" value="1"/>
</dbReference>
<organism evidence="2 4">
    <name type="scientific">Phytophthora fragariae</name>
    <dbReference type="NCBI Taxonomy" id="53985"/>
    <lineage>
        <taxon>Eukaryota</taxon>
        <taxon>Sar</taxon>
        <taxon>Stramenopiles</taxon>
        <taxon>Oomycota</taxon>
        <taxon>Peronosporomycetes</taxon>
        <taxon>Peronosporales</taxon>
        <taxon>Peronosporaceae</taxon>
        <taxon>Phytophthora</taxon>
    </lineage>
</organism>
<protein>
    <recommendedName>
        <fullName evidence="1">Reverse transcriptase domain-containing protein</fullName>
    </recommendedName>
</protein>
<dbReference type="InterPro" id="IPR000477">
    <property type="entry name" value="RT_dom"/>
</dbReference>
<dbReference type="InterPro" id="IPR051320">
    <property type="entry name" value="Viral_Replic_Matur_Polypro"/>
</dbReference>
<comment type="caution">
    <text evidence="2">The sequence shown here is derived from an EMBL/GenBank/DDBJ whole genome shotgun (WGS) entry which is preliminary data.</text>
</comment>
<accession>A0A6G0ML66</accession>
<gene>
    <name evidence="2" type="ORF">PF004_g27605</name>
    <name evidence="3" type="ORF">PF008_g9349</name>
</gene>
<feature type="domain" description="Reverse transcriptase" evidence="1">
    <location>
        <begin position="94"/>
        <end position="279"/>
    </location>
</feature>
<dbReference type="Proteomes" id="UP000486351">
    <property type="component" value="Unassembled WGS sequence"/>
</dbReference>
<reference evidence="4 5" key="1">
    <citation type="submission" date="2018-09" db="EMBL/GenBank/DDBJ databases">
        <title>Genomic investigation of the strawberry pathogen Phytophthora fragariae indicates pathogenicity is determined by transcriptional variation in three key races.</title>
        <authorList>
            <person name="Adams T.M."/>
            <person name="Armitage A.D."/>
            <person name="Sobczyk M.K."/>
            <person name="Bates H.J."/>
            <person name="Dunwell J.M."/>
            <person name="Nellist C.F."/>
            <person name="Harrison R.J."/>
        </authorList>
    </citation>
    <scope>NUCLEOTIDE SEQUENCE [LARGE SCALE GENOMIC DNA]</scope>
    <source>
        <strain evidence="2 4">BC-23</strain>
        <strain evidence="3 5">NOV-77</strain>
    </source>
</reference>
<evidence type="ECO:0000313" key="3">
    <source>
        <dbReference type="EMBL" id="KAE9344159.1"/>
    </source>
</evidence>
<dbReference type="SUPFAM" id="SSF56672">
    <property type="entry name" value="DNA/RNA polymerases"/>
    <property type="match status" value="1"/>
</dbReference>
<sequence length="389" mass="44199">MDPVALSELVSTLEKRFEVATSMGLRLKPQAKLRGMLRVRLNCFRLEFGDDPPVKVAPLKVRLKPDATPTKAQPRRLPPNDRDFLERHVAKLLEKKLVYRNTRSRWASAPRIVRKKEQDYDPTADPRMPVDTRAVNDRTEAMPWPMPILEVVVGELEGAKVFFVLDWFRGYWQLPLHPDSQEYFTFVTHRGMYTPTRVPMGATDSVAYCQAVVEEIFGDLLGQGILCWLDDILGYAADEEGLMVLLDQVLERCERYGLKLHAKKCVFFATEVKWCGKMISAKGVRHCPERVQGLAEMQSLRTAGDLQQFLCAVNWMRQSIPEYNKLTLRLYATLERAMQAAGSRKKAKLAKFLLADAGWSKEDDNDLAAVKAVLLNMVPIAHPSPDAEV</sequence>